<dbReference type="HOGENOM" id="CLU_1041603_0_0_11"/>
<dbReference type="InterPro" id="IPR029058">
    <property type="entry name" value="AB_hydrolase_fold"/>
</dbReference>
<sequence>MVLLHGFPQHWWEWRGVLPGLAAHYRVICPDLRGAGWTDAPPTGYTSEQLLADVVALLDALELDQVCLIAHDWGALLGYELCLRAPHRVRKYVSLGVPPVRPVRSTAARTGASTPDLPPAAGFHHEPEHLFGERHRAVRRQLRAPARAAAASALYRCGCSSAPKTPSCARSSSADARSAPMTSVSSSSTAPHTSLSTRGRRQCSNARSHSSRRRARITRRRRAPDGRDRCSPNVRARPGRTPRRARCGRRTAIRRPPASVAGSRYRH</sequence>
<gene>
    <name evidence="4" type="ordered locus">RHA1_ro00067</name>
</gene>
<dbReference type="GO" id="GO:0033961">
    <property type="term" value="F:cis-stilbene-oxide hydrolase activity"/>
    <property type="evidence" value="ECO:0007669"/>
    <property type="project" value="UniProtKB-EC"/>
</dbReference>
<reference evidence="5" key="1">
    <citation type="journal article" date="2006" name="Proc. Natl. Acad. Sci. U.S.A.">
        <title>The complete genome of Rhodococcus sp. RHA1 provides insights into a catabolic powerhouse.</title>
        <authorList>
            <person name="McLeod M.P."/>
            <person name="Warren R.L."/>
            <person name="Hsiao W.W.L."/>
            <person name="Araki N."/>
            <person name="Myhre M."/>
            <person name="Fernandes C."/>
            <person name="Miyazawa D."/>
            <person name="Wong W."/>
            <person name="Lillquist A.L."/>
            <person name="Wang D."/>
            <person name="Dosanjh M."/>
            <person name="Hara H."/>
            <person name="Petrescu A."/>
            <person name="Morin R.D."/>
            <person name="Yang G."/>
            <person name="Stott J.M."/>
            <person name="Schein J.E."/>
            <person name="Shin H."/>
            <person name="Smailus D."/>
            <person name="Siddiqui A.S."/>
            <person name="Marra M.A."/>
            <person name="Jones S.J.M."/>
            <person name="Holt R."/>
            <person name="Brinkman F.S.L."/>
            <person name="Miyauchi K."/>
            <person name="Fukuda M."/>
            <person name="Davies J.E."/>
            <person name="Mohn W.W."/>
            <person name="Eltis L.D."/>
        </authorList>
    </citation>
    <scope>NUCLEOTIDE SEQUENCE [LARGE SCALE GENOMIC DNA]</scope>
    <source>
        <strain evidence="5">RHA1</strain>
    </source>
</reference>
<organism evidence="4 5">
    <name type="scientific">Rhodococcus jostii (strain RHA1)</name>
    <dbReference type="NCBI Taxonomy" id="101510"/>
    <lineage>
        <taxon>Bacteria</taxon>
        <taxon>Bacillati</taxon>
        <taxon>Actinomycetota</taxon>
        <taxon>Actinomycetes</taxon>
        <taxon>Mycobacteriales</taxon>
        <taxon>Nocardiaceae</taxon>
        <taxon>Rhodococcus</taxon>
    </lineage>
</organism>
<name>Q0SKN3_RHOJR</name>
<dbReference type="SUPFAM" id="SSF53474">
    <property type="entry name" value="alpha/beta-Hydrolases"/>
    <property type="match status" value="1"/>
</dbReference>
<dbReference type="Gene3D" id="3.40.50.1820">
    <property type="entry name" value="alpha/beta hydrolase"/>
    <property type="match status" value="1"/>
</dbReference>
<feature type="region of interest" description="Disordered" evidence="2">
    <location>
        <begin position="105"/>
        <end position="125"/>
    </location>
</feature>
<feature type="compositionally biased region" description="Basic residues" evidence="2">
    <location>
        <begin position="209"/>
        <end position="222"/>
    </location>
</feature>
<evidence type="ECO:0000313" key="4">
    <source>
        <dbReference type="EMBL" id="ABG91903.1"/>
    </source>
</evidence>
<feature type="compositionally biased region" description="Low complexity" evidence="2">
    <location>
        <begin position="169"/>
        <end position="197"/>
    </location>
</feature>
<dbReference type="InterPro" id="IPR000073">
    <property type="entry name" value="AB_hydrolase_1"/>
</dbReference>
<protein>
    <submittedName>
        <fullName evidence="4">Probable epoxide hydrolase</fullName>
        <ecNumber evidence="4">3.3.2.9</ecNumber>
    </submittedName>
</protein>
<evidence type="ECO:0000256" key="2">
    <source>
        <dbReference type="SAM" id="MobiDB-lite"/>
    </source>
</evidence>
<dbReference type="Proteomes" id="UP000008710">
    <property type="component" value="Chromosome"/>
</dbReference>
<dbReference type="EMBL" id="CP000431">
    <property type="protein sequence ID" value="ABG91903.1"/>
    <property type="molecule type" value="Genomic_DNA"/>
</dbReference>
<dbReference type="AlphaFoldDB" id="Q0SKN3"/>
<evidence type="ECO:0000313" key="5">
    <source>
        <dbReference type="Proteomes" id="UP000008710"/>
    </source>
</evidence>
<proteinExistence type="predicted"/>
<feature type="compositionally biased region" description="Basic residues" evidence="2">
    <location>
        <begin position="237"/>
        <end position="253"/>
    </location>
</feature>
<dbReference type="InterPro" id="IPR000639">
    <property type="entry name" value="Epox_hydrolase-like"/>
</dbReference>
<feature type="domain" description="AB hydrolase-1" evidence="3">
    <location>
        <begin position="1"/>
        <end position="99"/>
    </location>
</feature>
<dbReference type="PRINTS" id="PR00412">
    <property type="entry name" value="EPOXHYDRLASE"/>
</dbReference>
<evidence type="ECO:0000259" key="3">
    <source>
        <dbReference type="Pfam" id="PF00561"/>
    </source>
</evidence>
<dbReference type="EC" id="3.3.2.9" evidence="4"/>
<dbReference type="eggNOG" id="COG0596">
    <property type="taxonomic scope" value="Bacteria"/>
</dbReference>
<dbReference type="KEGG" id="rha:RHA1_ro00067"/>
<dbReference type="Pfam" id="PF00561">
    <property type="entry name" value="Abhydrolase_1"/>
    <property type="match status" value="1"/>
</dbReference>
<accession>Q0SKN3</accession>
<feature type="region of interest" description="Disordered" evidence="2">
    <location>
        <begin position="160"/>
        <end position="267"/>
    </location>
</feature>
<dbReference type="PANTHER" id="PTHR43329">
    <property type="entry name" value="EPOXIDE HYDROLASE"/>
    <property type="match status" value="1"/>
</dbReference>
<keyword evidence="1 4" id="KW-0378">Hydrolase</keyword>
<evidence type="ECO:0000256" key="1">
    <source>
        <dbReference type="ARBA" id="ARBA00022801"/>
    </source>
</evidence>